<feature type="non-terminal residue" evidence="4">
    <location>
        <position position="1"/>
    </location>
</feature>
<keyword evidence="3" id="KW-0418">Kinase</keyword>
<comment type="caution">
    <text evidence="4">The sequence shown here is derived from an EMBL/GenBank/DDBJ whole genome shotgun (WGS) entry which is preliminary data.</text>
</comment>
<organism evidence="4">
    <name type="scientific">marine sediment metagenome</name>
    <dbReference type="NCBI Taxonomy" id="412755"/>
    <lineage>
        <taxon>unclassified sequences</taxon>
        <taxon>metagenomes</taxon>
        <taxon>ecological metagenomes</taxon>
    </lineage>
</organism>
<dbReference type="PANTHER" id="PTHR43320">
    <property type="entry name" value="SUGAR KINASE"/>
    <property type="match status" value="1"/>
</dbReference>
<dbReference type="Gene3D" id="3.40.1190.20">
    <property type="match status" value="1"/>
</dbReference>
<dbReference type="GO" id="GO:0016301">
    <property type="term" value="F:kinase activity"/>
    <property type="evidence" value="ECO:0007669"/>
    <property type="project" value="UniProtKB-KW"/>
</dbReference>
<sequence>SDQLSSDHYKGYDYFYIEGYLVQDHDLIEKAVRLAKENELLVLLDLASFNVVAENREFLKSIIEPYIDIVFANEEEARAYTGNGPSE</sequence>
<comment type="similarity">
    <text evidence="1">Belongs to the carbohydrate kinase PfkB family.</text>
</comment>
<evidence type="ECO:0008006" key="5">
    <source>
        <dbReference type="Google" id="ProtNLM"/>
    </source>
</evidence>
<evidence type="ECO:0000313" key="4">
    <source>
        <dbReference type="EMBL" id="GAH30699.1"/>
    </source>
</evidence>
<dbReference type="PANTHER" id="PTHR43320:SF3">
    <property type="entry name" value="CARBOHYDRATE KINASE PFKB DOMAIN-CONTAINING PROTEIN"/>
    <property type="match status" value="1"/>
</dbReference>
<reference evidence="4" key="1">
    <citation type="journal article" date="2014" name="Front. Microbiol.">
        <title>High frequency of phylogenetically diverse reductive dehalogenase-homologous genes in deep subseafloor sedimentary metagenomes.</title>
        <authorList>
            <person name="Kawai M."/>
            <person name="Futagami T."/>
            <person name="Toyoda A."/>
            <person name="Takaki Y."/>
            <person name="Nishi S."/>
            <person name="Hori S."/>
            <person name="Arai W."/>
            <person name="Tsubouchi T."/>
            <person name="Morono Y."/>
            <person name="Uchiyama I."/>
            <person name="Ito T."/>
            <person name="Fujiyama A."/>
            <person name="Inagaki F."/>
            <person name="Takami H."/>
        </authorList>
    </citation>
    <scope>NUCLEOTIDE SEQUENCE</scope>
    <source>
        <strain evidence="4">Expedition CK06-06</strain>
    </source>
</reference>
<proteinExistence type="inferred from homology"/>
<dbReference type="InterPro" id="IPR029056">
    <property type="entry name" value="Ribokinase-like"/>
</dbReference>
<dbReference type="EMBL" id="BART01040724">
    <property type="protein sequence ID" value="GAH30699.1"/>
    <property type="molecule type" value="Genomic_DNA"/>
</dbReference>
<dbReference type="SUPFAM" id="SSF53613">
    <property type="entry name" value="Ribokinase-like"/>
    <property type="match status" value="1"/>
</dbReference>
<protein>
    <recommendedName>
        <fullName evidence="5">Carbohydrate kinase PfkB domain-containing protein</fullName>
    </recommendedName>
</protein>
<accession>X1FMU2</accession>
<dbReference type="InterPro" id="IPR052700">
    <property type="entry name" value="Carb_kinase_PfkB-like"/>
</dbReference>
<evidence type="ECO:0000256" key="3">
    <source>
        <dbReference type="ARBA" id="ARBA00022777"/>
    </source>
</evidence>
<gene>
    <name evidence="4" type="ORF">S01H4_66076</name>
</gene>
<dbReference type="AlphaFoldDB" id="X1FMU2"/>
<keyword evidence="2" id="KW-0808">Transferase</keyword>
<evidence type="ECO:0000256" key="2">
    <source>
        <dbReference type="ARBA" id="ARBA00022679"/>
    </source>
</evidence>
<name>X1FMU2_9ZZZZ</name>
<feature type="non-terminal residue" evidence="4">
    <location>
        <position position="87"/>
    </location>
</feature>
<evidence type="ECO:0000256" key="1">
    <source>
        <dbReference type="ARBA" id="ARBA00010688"/>
    </source>
</evidence>